<dbReference type="EMBL" id="JANIBJ010000039">
    <property type="protein sequence ID" value="MCQ8105853.1"/>
    <property type="molecule type" value="Genomic_DNA"/>
</dbReference>
<organism evidence="1 2">
    <name type="scientific">Methylomonas subterranea</name>
    <dbReference type="NCBI Taxonomy" id="2952225"/>
    <lineage>
        <taxon>Bacteria</taxon>
        <taxon>Pseudomonadati</taxon>
        <taxon>Pseudomonadota</taxon>
        <taxon>Gammaproteobacteria</taxon>
        <taxon>Methylococcales</taxon>
        <taxon>Methylococcaceae</taxon>
        <taxon>Methylomonas</taxon>
    </lineage>
</organism>
<protein>
    <recommendedName>
        <fullName evidence="3">RanBP2-type domain-containing protein</fullName>
    </recommendedName>
</protein>
<evidence type="ECO:0008006" key="3">
    <source>
        <dbReference type="Google" id="ProtNLM"/>
    </source>
</evidence>
<evidence type="ECO:0000313" key="1">
    <source>
        <dbReference type="EMBL" id="MCQ8105853.1"/>
    </source>
</evidence>
<comment type="caution">
    <text evidence="1">The sequence shown here is derived from an EMBL/GenBank/DDBJ whole genome shotgun (WGS) entry which is preliminary data.</text>
</comment>
<dbReference type="Proteomes" id="UP001524499">
    <property type="component" value="Unassembled WGS sequence"/>
</dbReference>
<reference evidence="1 2" key="1">
    <citation type="submission" date="2022-07" db="EMBL/GenBank/DDBJ databases">
        <title>Methylomonas rivi sp. nov., Methylomonas rosea sp. nov., Methylomonas aureus sp. nov. and Methylomonas subterranea sp. nov., four novel methanotrophs isolated from a freshwater creek and the deep terrestrial subsurface.</title>
        <authorList>
            <person name="Abin C."/>
            <person name="Sankaranarayanan K."/>
            <person name="Garner C."/>
            <person name="Sindelar R."/>
            <person name="Kotary K."/>
            <person name="Garner R."/>
            <person name="Barclay S."/>
            <person name="Lawson P."/>
            <person name="Krumholz L."/>
        </authorList>
    </citation>
    <scope>NUCLEOTIDE SEQUENCE [LARGE SCALE GENOMIC DNA]</scope>
    <source>
        <strain evidence="1 2">SURF-2</strain>
    </source>
</reference>
<name>A0ABT1TK51_9GAMM</name>
<evidence type="ECO:0000313" key="2">
    <source>
        <dbReference type="Proteomes" id="UP001524499"/>
    </source>
</evidence>
<accession>A0ABT1TK51</accession>
<sequence length="61" mass="6831">MATQEVDLFDQEWLEDSKTGKFSRVATGDEDSTWRCNNCGAGDADPWEYGCQQCGEEADAY</sequence>
<proteinExistence type="predicted"/>
<keyword evidence="2" id="KW-1185">Reference proteome</keyword>
<dbReference type="RefSeq" id="WP_256603889.1">
    <property type="nucleotide sequence ID" value="NZ_JANIBJ010000039.1"/>
</dbReference>
<gene>
    <name evidence="1" type="ORF">NP590_17215</name>
</gene>